<gene>
    <name evidence="1" type="ORF">ING2E5B_1716</name>
</gene>
<reference evidence="1 2" key="1">
    <citation type="submission" date="2014-08" db="EMBL/GenBank/DDBJ databases">
        <authorList>
            <person name="Wibberg D."/>
        </authorList>
    </citation>
    <scope>NUCLEOTIDE SEQUENCE [LARGE SCALE GENOMIC DNA]</scope>
    <source>
        <strain evidence="2">ING2-E5B</strain>
    </source>
</reference>
<dbReference type="Proteomes" id="UP000032417">
    <property type="component" value="Chromosome 1"/>
</dbReference>
<dbReference type="EMBL" id="LN515532">
    <property type="protein sequence ID" value="CEA16462.1"/>
    <property type="molecule type" value="Genomic_DNA"/>
</dbReference>
<evidence type="ECO:0000313" key="2">
    <source>
        <dbReference type="Proteomes" id="UP000032417"/>
    </source>
</evidence>
<accession>A0A098C3H5</accession>
<name>A0A098C3H5_9BACT</name>
<organism evidence="1 2">
    <name type="scientific">Fermentimonas caenicola</name>
    <dbReference type="NCBI Taxonomy" id="1562970"/>
    <lineage>
        <taxon>Bacteria</taxon>
        <taxon>Pseudomonadati</taxon>
        <taxon>Bacteroidota</taxon>
        <taxon>Bacteroidia</taxon>
        <taxon>Bacteroidales</taxon>
        <taxon>Dysgonomonadaceae</taxon>
        <taxon>Fermentimonas</taxon>
    </lineage>
</organism>
<protein>
    <submittedName>
        <fullName evidence="1">Uncharacterized protein</fullName>
    </submittedName>
</protein>
<dbReference type="STRING" id="1562970.ING2E5B_1716"/>
<proteinExistence type="predicted"/>
<dbReference type="KEGG" id="pbt:ING2E5B_1716"/>
<evidence type="ECO:0000313" key="1">
    <source>
        <dbReference type="EMBL" id="CEA16462.1"/>
    </source>
</evidence>
<sequence length="73" mass="8545">MLLVESLKIYAGTHRTSKAIYSYLETEDMVAKFDAYIQVEDITEEWIMRFKEYAGSKHVGNIKRVIKHTCICK</sequence>
<dbReference type="AlphaFoldDB" id="A0A098C3H5"/>
<dbReference type="HOGENOM" id="CLU_2701650_0_0_10"/>
<keyword evidence="2" id="KW-1185">Reference proteome</keyword>